<dbReference type="OrthoDB" id="6260541at2759"/>
<feature type="transmembrane region" description="Helical" evidence="2">
    <location>
        <begin position="92"/>
        <end position="109"/>
    </location>
</feature>
<protein>
    <submittedName>
        <fullName evidence="7">Dilute domain-containing protein</fullName>
    </submittedName>
</protein>
<evidence type="ECO:0000313" key="5">
    <source>
        <dbReference type="EMBL" id="VDL19348.1"/>
    </source>
</evidence>
<dbReference type="STRING" id="6216.A0A0R3SBL7"/>
<reference evidence="7" key="1">
    <citation type="submission" date="2017-02" db="UniProtKB">
        <authorList>
            <consortium name="WormBaseParasite"/>
        </authorList>
    </citation>
    <scope>IDENTIFICATION</scope>
</reference>
<dbReference type="WBParaSite" id="HDID_0000188601-mRNA-1">
    <property type="protein sequence ID" value="HDID_0000188601-mRNA-1"/>
    <property type="gene ID" value="HDID_0000188601"/>
</dbReference>
<keyword evidence="2" id="KW-0812">Transmembrane</keyword>
<feature type="domain" description="PDZ" evidence="3">
    <location>
        <begin position="543"/>
        <end position="629"/>
    </location>
</feature>
<feature type="region of interest" description="Disordered" evidence="1">
    <location>
        <begin position="1070"/>
        <end position="1128"/>
    </location>
</feature>
<proteinExistence type="predicted"/>
<feature type="compositionally biased region" description="Acidic residues" evidence="1">
    <location>
        <begin position="730"/>
        <end position="742"/>
    </location>
</feature>
<dbReference type="SMART" id="SM01132">
    <property type="entry name" value="DIL"/>
    <property type="match status" value="1"/>
</dbReference>
<feature type="compositionally biased region" description="Polar residues" evidence="1">
    <location>
        <begin position="896"/>
        <end position="913"/>
    </location>
</feature>
<dbReference type="Pfam" id="PF01843">
    <property type="entry name" value="DIL"/>
    <property type="match status" value="1"/>
</dbReference>
<feature type="compositionally biased region" description="Polar residues" evidence="1">
    <location>
        <begin position="506"/>
        <end position="520"/>
    </location>
</feature>
<feature type="compositionally biased region" description="Polar residues" evidence="1">
    <location>
        <begin position="793"/>
        <end position="823"/>
    </location>
</feature>
<dbReference type="PROSITE" id="PS51126">
    <property type="entry name" value="DILUTE"/>
    <property type="match status" value="1"/>
</dbReference>
<dbReference type="GO" id="GO:0005911">
    <property type="term" value="C:cell-cell junction"/>
    <property type="evidence" value="ECO:0007669"/>
    <property type="project" value="InterPro"/>
</dbReference>
<evidence type="ECO:0000259" key="4">
    <source>
        <dbReference type="PROSITE" id="PS51126"/>
    </source>
</evidence>
<feature type="compositionally biased region" description="Polar residues" evidence="1">
    <location>
        <begin position="858"/>
        <end position="869"/>
    </location>
</feature>
<dbReference type="PANTHER" id="PTHR10398:SF2">
    <property type="entry name" value="AFADIN"/>
    <property type="match status" value="1"/>
</dbReference>
<dbReference type="SUPFAM" id="SSF50156">
    <property type="entry name" value="PDZ domain-like"/>
    <property type="match status" value="1"/>
</dbReference>
<feature type="transmembrane region" description="Helical" evidence="2">
    <location>
        <begin position="273"/>
        <end position="296"/>
    </location>
</feature>
<name>A0A0R3SBL7_HYMDI</name>
<evidence type="ECO:0000313" key="6">
    <source>
        <dbReference type="Proteomes" id="UP000274504"/>
    </source>
</evidence>
<dbReference type="InterPro" id="IPR028842">
    <property type="entry name" value="Afadin"/>
</dbReference>
<feature type="compositionally biased region" description="Polar residues" evidence="1">
    <location>
        <begin position="652"/>
        <end position="668"/>
    </location>
</feature>
<feature type="region of interest" description="Disordered" evidence="1">
    <location>
        <begin position="1243"/>
        <end position="1276"/>
    </location>
</feature>
<feature type="compositionally biased region" description="Low complexity" evidence="1">
    <location>
        <begin position="837"/>
        <end position="851"/>
    </location>
</feature>
<gene>
    <name evidence="5" type="ORF">HDID_LOCUS1887</name>
</gene>
<evidence type="ECO:0000259" key="3">
    <source>
        <dbReference type="PROSITE" id="PS50106"/>
    </source>
</evidence>
<feature type="domain" description="Dilute" evidence="4">
    <location>
        <begin position="155"/>
        <end position="407"/>
    </location>
</feature>
<feature type="region of interest" description="Disordered" evidence="1">
    <location>
        <begin position="896"/>
        <end position="916"/>
    </location>
</feature>
<dbReference type="Proteomes" id="UP000274504">
    <property type="component" value="Unassembled WGS sequence"/>
</dbReference>
<feature type="compositionally biased region" description="Polar residues" evidence="1">
    <location>
        <begin position="748"/>
        <end position="785"/>
    </location>
</feature>
<dbReference type="PROSITE" id="PS50106">
    <property type="entry name" value="PDZ"/>
    <property type="match status" value="1"/>
</dbReference>
<reference evidence="5 6" key="2">
    <citation type="submission" date="2018-11" db="EMBL/GenBank/DDBJ databases">
        <authorList>
            <consortium name="Pathogen Informatics"/>
        </authorList>
    </citation>
    <scope>NUCLEOTIDE SEQUENCE [LARGE SCALE GENOMIC DNA]</scope>
</reference>
<dbReference type="PANTHER" id="PTHR10398">
    <property type="entry name" value="AFADIN"/>
    <property type="match status" value="1"/>
</dbReference>
<dbReference type="InterPro" id="IPR036034">
    <property type="entry name" value="PDZ_sf"/>
</dbReference>
<dbReference type="Pfam" id="PF00595">
    <property type="entry name" value="PDZ"/>
    <property type="match status" value="1"/>
</dbReference>
<feature type="region of interest" description="Disordered" evidence="1">
    <location>
        <begin position="707"/>
        <end position="869"/>
    </location>
</feature>
<sequence length="1501" mass="166278">MTCHEYCLFVPIQNQPTYANTDQLFPDLLPIIVDVCLPPQANSVNTKDDFAACLHEAACDTVDAILKLATSLSFHTPSAAAPNGRSSSRPPIFVLTPAFLLYGLLRGCLRRWKVAQLTREQQEHYLSGLLNHIGSQMFQCIQNCSQTDAMTWTALRVIFTQLLFWLANSSELKNFLHNDIDFCEASQTSCQLLSNCIDSSFHELCRNFLELIRHLTPSLLFPGDYDQQDDVRLDDRSLPPNQNIQLAMPATMEPNIQRLLQCLAFMMRGMRQACVNVSFALQFFAYVFHAIGAWTFNSIVQTDGKKNSGSLWTTRLGAGRLMRRLQRIKQWASRHGLGSACEVNLLLPVQTCQLITADRSKFRPFQKRVLELRSLNSAKVEWLLSHLGDPPPLPSEWVKNITKSVRQDVDREIIEKHGSPSSRETRDMLSLQAPVELPLPLIVPPDGYAATSGLIGIPEGFFETVQPLIEDGCITMRRNDSAFETPLNGTWVGHFRNGASRMDSKSAPTSSRPSLKSYSPNSTEINIDKFAREAGVSPATVKHVILQKNGQPLGLGIVAAKPEGNAPYGIYIRHIVPESVAAQNGCLEYGDQILAIANSSLINCDQSEAAVGILARITNTVHLVVAKRAAQARGIINLINSAQSGRPLPNPMTRSNVSSNKTTSLNQVNIDDIDDDDDNDDDSENAGARFGSRVSLGNSVSQNSIFRPKSVESLPNARSDNPPKIREFDVSSEEITSEEGSDEVWQPNEKSLNLNREVSNGRPSPPNGNHSFQPSPASIQGSLDNYKFRSQQDLRSTGPSTRVSSATGDTIHGSSDWNESVRNNAEVIGDGENGRVSPTLSSLSSTESIITQEERKNSPNISKPSQEGVYTNASEITSDSDDLLTNVKQRIPSGNRVNTAEKNTSPLNMSPAKSVTDKAMQTIVGTTTKAEETEVTKSASQVSLQASAVQTEPIQSAQLSEQISTYTPPLNRLPMIRHPDTRQTSSRPNPAVTGRVEVEDVTKAVINPHVGRFQPHLSSRSLPKVEILTTSSSYSDLRMPYSTASVNTNERVESSTIQSGVTYWSSQTDLAYTEASPPPEPTADFPQYHPPERLEPSELAIKFGDVGTPKRDQRERSPMSPSVPLSVFGPPASRFIPERITSRDNSPLRIDLIQRSRVLSTSNQILRSSSLNRVEKPEAVDNQSRQLQGLSREIRRLEDAVAANPNADLMRDLDRLRVEYRFQLQLNERSRTRSLTTPYMRSLDVQPPLNVPTSNASGNRPMIPNTASTNGSKTKPLEDYANERLEAIRMQEQRTRIFEESFNSKPAPDYKTNKLTFTSPPPPSVPPMQPKYTYQIESGPLYDGEVTSINTTPITPRYTQTIRQLSPAAVNSFAEHQEPPLSRGAELRASRKSVTFDTNLESVALYSPHSTPSEKLTETTDQIRRPVVRVENQPITRANQSPVNAKRDLGFKSSVTQPENAENLSFKDKMAFFAKAIGEEMPKDRFKASQKERQIMNCLAH</sequence>
<feature type="compositionally biased region" description="Basic and acidic residues" evidence="1">
    <location>
        <begin position="1108"/>
        <end position="1117"/>
    </location>
</feature>
<feature type="compositionally biased region" description="Acidic residues" evidence="1">
    <location>
        <begin position="671"/>
        <end position="684"/>
    </location>
</feature>
<dbReference type="EMBL" id="UYSG01000400">
    <property type="protein sequence ID" value="VDL19348.1"/>
    <property type="molecule type" value="Genomic_DNA"/>
</dbReference>
<dbReference type="SMART" id="SM00228">
    <property type="entry name" value="PDZ"/>
    <property type="match status" value="1"/>
</dbReference>
<accession>A0A0R3SBL7</accession>
<feature type="region of interest" description="Disordered" evidence="1">
    <location>
        <begin position="1303"/>
        <end position="1326"/>
    </location>
</feature>
<feature type="region of interest" description="Disordered" evidence="1">
    <location>
        <begin position="969"/>
        <end position="991"/>
    </location>
</feature>
<feature type="region of interest" description="Disordered" evidence="1">
    <location>
        <begin position="642"/>
        <end position="694"/>
    </location>
</feature>
<organism evidence="7">
    <name type="scientific">Hymenolepis diminuta</name>
    <name type="common">Rat tapeworm</name>
    <dbReference type="NCBI Taxonomy" id="6216"/>
    <lineage>
        <taxon>Eukaryota</taxon>
        <taxon>Metazoa</taxon>
        <taxon>Spiralia</taxon>
        <taxon>Lophotrochozoa</taxon>
        <taxon>Platyhelminthes</taxon>
        <taxon>Cestoda</taxon>
        <taxon>Eucestoda</taxon>
        <taxon>Cyclophyllidea</taxon>
        <taxon>Hymenolepididae</taxon>
        <taxon>Hymenolepis</taxon>
    </lineage>
</organism>
<keyword evidence="2" id="KW-1133">Transmembrane helix</keyword>
<evidence type="ECO:0000256" key="2">
    <source>
        <dbReference type="SAM" id="Phobius"/>
    </source>
</evidence>
<evidence type="ECO:0000256" key="1">
    <source>
        <dbReference type="SAM" id="MobiDB-lite"/>
    </source>
</evidence>
<dbReference type="InterPro" id="IPR001478">
    <property type="entry name" value="PDZ"/>
</dbReference>
<dbReference type="InterPro" id="IPR002710">
    <property type="entry name" value="Dilute_dom"/>
</dbReference>
<feature type="region of interest" description="Disordered" evidence="1">
    <location>
        <begin position="498"/>
        <end position="520"/>
    </location>
</feature>
<keyword evidence="2" id="KW-0472">Membrane</keyword>
<dbReference type="Gene3D" id="2.30.42.10">
    <property type="match status" value="1"/>
</dbReference>
<evidence type="ECO:0000313" key="7">
    <source>
        <dbReference type="WBParaSite" id="HDID_0000188601-mRNA-1"/>
    </source>
</evidence>